<dbReference type="InterPro" id="IPR016181">
    <property type="entry name" value="Acyl_CoA_acyltransferase"/>
</dbReference>
<comment type="caution">
    <text evidence="2">The sequence shown here is derived from an EMBL/GenBank/DDBJ whole genome shotgun (WGS) entry which is preliminary data.</text>
</comment>
<evidence type="ECO:0000313" key="2">
    <source>
        <dbReference type="EMBL" id="PHU38813.1"/>
    </source>
</evidence>
<gene>
    <name evidence="2" type="ORF">CSX02_01335</name>
</gene>
<reference evidence="2 3" key="2">
    <citation type="submission" date="2017-10" db="EMBL/GenBank/DDBJ databases">
        <authorList>
            <person name="Banno H."/>
            <person name="Chua N.-H."/>
        </authorList>
    </citation>
    <scope>NUCLEOTIDE SEQUENCE [LARGE SCALE GENOMIC DNA]</scope>
    <source>
        <strain evidence="2 3">JK623</strain>
    </source>
</reference>
<dbReference type="PROSITE" id="PS51186">
    <property type="entry name" value="GNAT"/>
    <property type="match status" value="1"/>
</dbReference>
<keyword evidence="2" id="KW-0808">Transferase</keyword>
<evidence type="ECO:0000313" key="3">
    <source>
        <dbReference type="Proteomes" id="UP000224563"/>
    </source>
</evidence>
<sequence>MSEIKYTLRVMKEEDYDQVYHLWMSIHGFGIRSIDDSKEGVTRFLKRNPSTSVVAVVNQQIVGAILCGHDGRRGCMYHVCVDEQYRKHGIGKAMAVFCMKALQEEGINKVSLIAFKSNALGNRFWKDAGWTFREDLNYYDFTLNEANITRFNS</sequence>
<dbReference type="InterPro" id="IPR000182">
    <property type="entry name" value="GNAT_dom"/>
</dbReference>
<dbReference type="EMBL" id="PDYG01000003">
    <property type="protein sequence ID" value="PHU38813.1"/>
    <property type="molecule type" value="Genomic_DNA"/>
</dbReference>
<dbReference type="SUPFAM" id="SSF55729">
    <property type="entry name" value="Acyl-CoA N-acyltransferases (Nat)"/>
    <property type="match status" value="1"/>
</dbReference>
<dbReference type="AlphaFoldDB" id="A0A2G3E6V2"/>
<accession>A0A2G3E6V2</accession>
<dbReference type="Proteomes" id="UP000224563">
    <property type="component" value="Unassembled WGS sequence"/>
</dbReference>
<dbReference type="CDD" id="cd04301">
    <property type="entry name" value="NAT_SF"/>
    <property type="match status" value="1"/>
</dbReference>
<proteinExistence type="predicted"/>
<keyword evidence="3" id="KW-1185">Reference proteome</keyword>
<dbReference type="Pfam" id="PF00583">
    <property type="entry name" value="Acetyltransf_1"/>
    <property type="match status" value="1"/>
</dbReference>
<dbReference type="RefSeq" id="WP_099385343.1">
    <property type="nucleotide sequence ID" value="NZ_JANSWH010000066.1"/>
</dbReference>
<name>A0A2G3E6V2_9FIRM</name>
<evidence type="ECO:0000259" key="1">
    <source>
        <dbReference type="PROSITE" id="PS51186"/>
    </source>
</evidence>
<reference evidence="2 3" key="1">
    <citation type="submission" date="2017-10" db="EMBL/GenBank/DDBJ databases">
        <title>Resolving the taxonomy of Roseburia spp., Eubacterium rectale and Agathobacter spp. through phylogenomic analysis.</title>
        <authorList>
            <person name="Sheridan P.O."/>
            <person name="Walker A.W."/>
            <person name="Duncan S.H."/>
            <person name="Scott K.P."/>
            <person name="Toole P.W.O."/>
            <person name="Luis P."/>
            <person name="Flint H.J."/>
        </authorList>
    </citation>
    <scope>NUCLEOTIDE SEQUENCE [LARGE SCALE GENOMIC DNA]</scope>
    <source>
        <strain evidence="2 3">JK623</strain>
    </source>
</reference>
<protein>
    <submittedName>
        <fullName evidence="2">GNAT family N-acetyltransferase</fullName>
    </submittedName>
</protein>
<dbReference type="GO" id="GO:0016747">
    <property type="term" value="F:acyltransferase activity, transferring groups other than amino-acyl groups"/>
    <property type="evidence" value="ECO:0007669"/>
    <property type="project" value="InterPro"/>
</dbReference>
<feature type="domain" description="N-acetyltransferase" evidence="1">
    <location>
        <begin position="6"/>
        <end position="149"/>
    </location>
</feature>
<organism evidence="2 3">
    <name type="scientific">Agathobacter ruminis</name>
    <dbReference type="NCBI Taxonomy" id="1712665"/>
    <lineage>
        <taxon>Bacteria</taxon>
        <taxon>Bacillati</taxon>
        <taxon>Bacillota</taxon>
        <taxon>Clostridia</taxon>
        <taxon>Lachnospirales</taxon>
        <taxon>Lachnospiraceae</taxon>
        <taxon>Agathobacter</taxon>
    </lineage>
</organism>
<dbReference type="Gene3D" id="3.40.630.30">
    <property type="match status" value="1"/>
</dbReference>